<comment type="similarity">
    <text evidence="2">Belongs to the RNase H family.</text>
</comment>
<protein>
    <recommendedName>
        <fullName evidence="3">ribonuclease H</fullName>
        <ecNumber evidence="3">3.1.26.4</ecNumber>
    </recommendedName>
</protein>
<evidence type="ECO:0000313" key="10">
    <source>
        <dbReference type="Proteomes" id="UP000800038"/>
    </source>
</evidence>
<comment type="catalytic activity">
    <reaction evidence="1">
        <text>Endonucleolytic cleavage to 5'-phosphomonoester.</text>
        <dbReference type="EC" id="3.1.26.4"/>
    </reaction>
</comment>
<dbReference type="PROSITE" id="PS50879">
    <property type="entry name" value="RNASE_H_1"/>
    <property type="match status" value="1"/>
</dbReference>
<dbReference type="AlphaFoldDB" id="A0A6A5SRU3"/>
<name>A0A6A5SRU3_9PLEO</name>
<dbReference type="PANTHER" id="PTHR10642:SF26">
    <property type="entry name" value="RIBONUCLEASE H1"/>
    <property type="match status" value="1"/>
</dbReference>
<organism evidence="9 10">
    <name type="scientific">Clathrospora elynae</name>
    <dbReference type="NCBI Taxonomy" id="706981"/>
    <lineage>
        <taxon>Eukaryota</taxon>
        <taxon>Fungi</taxon>
        <taxon>Dikarya</taxon>
        <taxon>Ascomycota</taxon>
        <taxon>Pezizomycotina</taxon>
        <taxon>Dothideomycetes</taxon>
        <taxon>Pleosporomycetidae</taxon>
        <taxon>Pleosporales</taxon>
        <taxon>Diademaceae</taxon>
        <taxon>Clathrospora</taxon>
    </lineage>
</organism>
<evidence type="ECO:0000256" key="7">
    <source>
        <dbReference type="ARBA" id="ARBA00022801"/>
    </source>
</evidence>
<dbReference type="Pfam" id="PF00075">
    <property type="entry name" value="RNase_H"/>
    <property type="match status" value="1"/>
</dbReference>
<dbReference type="PANTHER" id="PTHR10642">
    <property type="entry name" value="RIBONUCLEASE H1"/>
    <property type="match status" value="1"/>
</dbReference>
<proteinExistence type="inferred from homology"/>
<keyword evidence="7" id="KW-0378">Hydrolase</keyword>
<evidence type="ECO:0000256" key="5">
    <source>
        <dbReference type="ARBA" id="ARBA00022723"/>
    </source>
</evidence>
<evidence type="ECO:0000256" key="2">
    <source>
        <dbReference type="ARBA" id="ARBA00005300"/>
    </source>
</evidence>
<dbReference type="InterPro" id="IPR036397">
    <property type="entry name" value="RNaseH_sf"/>
</dbReference>
<keyword evidence="6" id="KW-0255">Endonuclease</keyword>
<dbReference type="InterPro" id="IPR012337">
    <property type="entry name" value="RNaseH-like_sf"/>
</dbReference>
<evidence type="ECO:0000256" key="1">
    <source>
        <dbReference type="ARBA" id="ARBA00000077"/>
    </source>
</evidence>
<dbReference type="Gene3D" id="3.30.420.10">
    <property type="entry name" value="Ribonuclease H-like superfamily/Ribonuclease H"/>
    <property type="match status" value="1"/>
</dbReference>
<dbReference type="GO" id="GO:0004523">
    <property type="term" value="F:RNA-DNA hybrid ribonuclease activity"/>
    <property type="evidence" value="ECO:0007669"/>
    <property type="project" value="UniProtKB-EC"/>
</dbReference>
<keyword evidence="10" id="KW-1185">Reference proteome</keyword>
<reference evidence="9" key="1">
    <citation type="journal article" date="2020" name="Stud. Mycol.">
        <title>101 Dothideomycetes genomes: a test case for predicting lifestyles and emergence of pathogens.</title>
        <authorList>
            <person name="Haridas S."/>
            <person name="Albert R."/>
            <person name="Binder M."/>
            <person name="Bloem J."/>
            <person name="Labutti K."/>
            <person name="Salamov A."/>
            <person name="Andreopoulos B."/>
            <person name="Baker S."/>
            <person name="Barry K."/>
            <person name="Bills G."/>
            <person name="Bluhm B."/>
            <person name="Cannon C."/>
            <person name="Castanera R."/>
            <person name="Culley D."/>
            <person name="Daum C."/>
            <person name="Ezra D."/>
            <person name="Gonzalez J."/>
            <person name="Henrissat B."/>
            <person name="Kuo A."/>
            <person name="Liang C."/>
            <person name="Lipzen A."/>
            <person name="Lutzoni F."/>
            <person name="Magnuson J."/>
            <person name="Mondo S."/>
            <person name="Nolan M."/>
            <person name="Ohm R."/>
            <person name="Pangilinan J."/>
            <person name="Park H.-J."/>
            <person name="Ramirez L."/>
            <person name="Alfaro M."/>
            <person name="Sun H."/>
            <person name="Tritt A."/>
            <person name="Yoshinaga Y."/>
            <person name="Zwiers L.-H."/>
            <person name="Turgeon B."/>
            <person name="Goodwin S."/>
            <person name="Spatafora J."/>
            <person name="Crous P."/>
            <person name="Grigoriev I."/>
        </authorList>
    </citation>
    <scope>NUCLEOTIDE SEQUENCE</scope>
    <source>
        <strain evidence="9">CBS 161.51</strain>
    </source>
</reference>
<dbReference type="GO" id="GO:0003676">
    <property type="term" value="F:nucleic acid binding"/>
    <property type="evidence" value="ECO:0007669"/>
    <property type="project" value="InterPro"/>
</dbReference>
<evidence type="ECO:0000256" key="3">
    <source>
        <dbReference type="ARBA" id="ARBA00012180"/>
    </source>
</evidence>
<dbReference type="Proteomes" id="UP000800038">
    <property type="component" value="Unassembled WGS sequence"/>
</dbReference>
<dbReference type="InterPro" id="IPR002156">
    <property type="entry name" value="RNaseH_domain"/>
</dbReference>
<dbReference type="InterPro" id="IPR050092">
    <property type="entry name" value="RNase_H"/>
</dbReference>
<dbReference type="GO" id="GO:0043137">
    <property type="term" value="P:DNA replication, removal of RNA primer"/>
    <property type="evidence" value="ECO:0007669"/>
    <property type="project" value="TreeGrafter"/>
</dbReference>
<feature type="domain" description="RNase H type-1" evidence="8">
    <location>
        <begin position="62"/>
        <end position="229"/>
    </location>
</feature>
<keyword evidence="5" id="KW-0479">Metal-binding</keyword>
<evidence type="ECO:0000259" key="8">
    <source>
        <dbReference type="PROSITE" id="PS50879"/>
    </source>
</evidence>
<evidence type="ECO:0000256" key="6">
    <source>
        <dbReference type="ARBA" id="ARBA00022759"/>
    </source>
</evidence>
<dbReference type="CDD" id="cd13934">
    <property type="entry name" value="RNase_H_Dikarya_like"/>
    <property type="match status" value="1"/>
</dbReference>
<accession>A0A6A5SRU3</accession>
<sequence length="236" mass="26648">MMDDREEIIHNRKLLLCPTTEDWSAPELLRECPQCHNFLLYCCACNKRLVSLPRSRRQANPCHHFRIIFTDGACTNNGRPEAKAGVGVAYGNDAASQLSISITDLADDFPVRSNQRAELYAAIVGLEFLAEADEINSHEQTGKPKDQAEAWIIATDSEYVVKGMTEWLPKWRRNNWCTSKGTKPVNLDLFLALDVLMTKHEARNFKVGFWRIPREHNELADRLAKAAAVNGHVATT</sequence>
<dbReference type="EMBL" id="ML976074">
    <property type="protein sequence ID" value="KAF1939827.1"/>
    <property type="molecule type" value="Genomic_DNA"/>
</dbReference>
<dbReference type="EC" id="3.1.26.4" evidence="3"/>
<gene>
    <name evidence="9" type="ORF">EJ02DRAFT_381076</name>
</gene>
<evidence type="ECO:0000256" key="4">
    <source>
        <dbReference type="ARBA" id="ARBA00022722"/>
    </source>
</evidence>
<evidence type="ECO:0000313" key="9">
    <source>
        <dbReference type="EMBL" id="KAF1939827.1"/>
    </source>
</evidence>
<dbReference type="GO" id="GO:0046872">
    <property type="term" value="F:metal ion binding"/>
    <property type="evidence" value="ECO:0007669"/>
    <property type="project" value="UniProtKB-KW"/>
</dbReference>
<dbReference type="OrthoDB" id="245563at2759"/>
<dbReference type="SUPFAM" id="SSF53098">
    <property type="entry name" value="Ribonuclease H-like"/>
    <property type="match status" value="1"/>
</dbReference>
<keyword evidence="4" id="KW-0540">Nuclease</keyword>